<feature type="domain" description="Methyltransferase type 11" evidence="2">
    <location>
        <begin position="39"/>
        <end position="122"/>
    </location>
</feature>
<feature type="transmembrane region" description="Helical" evidence="1">
    <location>
        <begin position="196"/>
        <end position="217"/>
    </location>
</feature>
<keyword evidence="4" id="KW-1185">Reference proteome</keyword>
<keyword evidence="1" id="KW-0812">Transmembrane</keyword>
<dbReference type="EMBL" id="VLKN01000004">
    <property type="protein sequence ID" value="TWI02889.1"/>
    <property type="molecule type" value="Genomic_DNA"/>
</dbReference>
<dbReference type="InterPro" id="IPR013216">
    <property type="entry name" value="Methyltransf_11"/>
</dbReference>
<dbReference type="SUPFAM" id="SSF53335">
    <property type="entry name" value="S-adenosyl-L-methionine-dependent methyltransferases"/>
    <property type="match status" value="1"/>
</dbReference>
<evidence type="ECO:0000256" key="1">
    <source>
        <dbReference type="SAM" id="Phobius"/>
    </source>
</evidence>
<proteinExistence type="predicted"/>
<dbReference type="Pfam" id="PF08241">
    <property type="entry name" value="Methyltransf_11"/>
    <property type="match status" value="1"/>
</dbReference>
<dbReference type="GO" id="GO:0008757">
    <property type="term" value="F:S-adenosylmethionine-dependent methyltransferase activity"/>
    <property type="evidence" value="ECO:0007669"/>
    <property type="project" value="InterPro"/>
</dbReference>
<sequence length="235" mass="26049">MPRMRQLASRLAGTPLHPQWLMPRRRVHESIRMADGVVLDIGAANRWVERELGQRADYIALDYPATASELYGTVPDVFGDAATLPFADKSVAAITCYEVLEHVREPDVVIAEISRILVAGGVAEFTMPFLYPVHDAPYDYQRLTEYGWSRSVEKAGLELVAIEHLGHSTHAASVLLCLALSGSLQMASPIGFAWRLPLAAVLIPFINLAGWMLAWIWPTWKAMALGHRVLVRKPG</sequence>
<keyword evidence="1" id="KW-1133">Transmembrane helix</keyword>
<protein>
    <submittedName>
        <fullName evidence="3">Methyltransferase family protein</fullName>
    </submittedName>
</protein>
<keyword evidence="1" id="KW-0472">Membrane</keyword>
<gene>
    <name evidence="3" type="ORF">IP90_01989</name>
</gene>
<comment type="caution">
    <text evidence="3">The sequence shown here is derived from an EMBL/GenBank/DDBJ whole genome shotgun (WGS) entry which is preliminary data.</text>
</comment>
<evidence type="ECO:0000313" key="4">
    <source>
        <dbReference type="Proteomes" id="UP000315167"/>
    </source>
</evidence>
<dbReference type="Proteomes" id="UP000315167">
    <property type="component" value="Unassembled WGS sequence"/>
</dbReference>
<organism evidence="3 4">
    <name type="scientific">Luteimonas cucumeris</name>
    <dbReference type="NCBI Taxonomy" id="985012"/>
    <lineage>
        <taxon>Bacteria</taxon>
        <taxon>Pseudomonadati</taxon>
        <taxon>Pseudomonadota</taxon>
        <taxon>Gammaproteobacteria</taxon>
        <taxon>Lysobacterales</taxon>
        <taxon>Lysobacteraceae</taxon>
        <taxon>Luteimonas</taxon>
    </lineage>
</organism>
<keyword evidence="3" id="KW-0808">Transferase</keyword>
<dbReference type="AlphaFoldDB" id="A0A562L5E6"/>
<dbReference type="Gene3D" id="3.40.50.150">
    <property type="entry name" value="Vaccinia Virus protein VP39"/>
    <property type="match status" value="1"/>
</dbReference>
<evidence type="ECO:0000259" key="2">
    <source>
        <dbReference type="Pfam" id="PF08241"/>
    </source>
</evidence>
<dbReference type="GO" id="GO:0032259">
    <property type="term" value="P:methylation"/>
    <property type="evidence" value="ECO:0007669"/>
    <property type="project" value="UniProtKB-KW"/>
</dbReference>
<evidence type="ECO:0000313" key="3">
    <source>
        <dbReference type="EMBL" id="TWI02889.1"/>
    </source>
</evidence>
<accession>A0A562L5E6</accession>
<keyword evidence="3" id="KW-0489">Methyltransferase</keyword>
<dbReference type="InterPro" id="IPR029063">
    <property type="entry name" value="SAM-dependent_MTases_sf"/>
</dbReference>
<name>A0A562L5E6_9GAMM</name>
<reference evidence="3 4" key="1">
    <citation type="journal article" date="2015" name="Stand. Genomic Sci.">
        <title>Genomic Encyclopedia of Bacterial and Archaeal Type Strains, Phase III: the genomes of soil and plant-associated and newly described type strains.</title>
        <authorList>
            <person name="Whitman W.B."/>
            <person name="Woyke T."/>
            <person name="Klenk H.P."/>
            <person name="Zhou Y."/>
            <person name="Lilburn T.G."/>
            <person name="Beck B.J."/>
            <person name="De Vos P."/>
            <person name="Vandamme P."/>
            <person name="Eisen J.A."/>
            <person name="Garrity G."/>
            <person name="Hugenholtz P."/>
            <person name="Kyrpides N.C."/>
        </authorList>
    </citation>
    <scope>NUCLEOTIDE SEQUENCE [LARGE SCALE GENOMIC DNA]</scope>
    <source>
        <strain evidence="3 4">CGMCC 1.10821</strain>
    </source>
</reference>